<reference evidence="5" key="1">
    <citation type="submission" date="2020-12" db="EMBL/GenBank/DDBJ databases">
        <title>Hymenobacter sp.</title>
        <authorList>
            <person name="Kim M.K."/>
        </authorList>
    </citation>
    <scope>NUCLEOTIDE SEQUENCE [LARGE SCALE GENOMIC DNA]</scope>
    <source>
        <strain evidence="5">BT325</strain>
    </source>
</reference>
<dbReference type="Pfam" id="PF26109">
    <property type="entry name" value="WHD_BrxR"/>
    <property type="match status" value="1"/>
</dbReference>
<protein>
    <recommendedName>
        <fullName evidence="6">WYL domain-containing protein</fullName>
    </recommendedName>
</protein>
<feature type="domain" description="DNA-binding transcriptional repressor CapW C-terminal dimerisation" evidence="2">
    <location>
        <begin position="181"/>
        <end position="251"/>
    </location>
</feature>
<accession>A0ABS0XZG6</accession>
<gene>
    <name evidence="4" type="ORF">JAO75_08265</name>
</gene>
<dbReference type="InterPro" id="IPR059019">
    <property type="entry name" value="WHD_CapW"/>
</dbReference>
<proteinExistence type="predicted"/>
<dbReference type="Proteomes" id="UP000620670">
    <property type="component" value="Unassembled WGS sequence"/>
</dbReference>
<dbReference type="RefSeq" id="WP_199048226.1">
    <property type="nucleotide sequence ID" value="NZ_JAELXT010000006.1"/>
</dbReference>
<evidence type="ECO:0000313" key="5">
    <source>
        <dbReference type="Proteomes" id="UP000620670"/>
    </source>
</evidence>
<dbReference type="PROSITE" id="PS52050">
    <property type="entry name" value="WYL"/>
    <property type="match status" value="1"/>
</dbReference>
<comment type="caution">
    <text evidence="4">The sequence shown here is derived from an EMBL/GenBank/DDBJ whole genome shotgun (WGS) entry which is preliminary data.</text>
</comment>
<keyword evidence="5" id="KW-1185">Reference proteome</keyword>
<dbReference type="InterPro" id="IPR026881">
    <property type="entry name" value="WYL_dom"/>
</dbReference>
<feature type="domain" description="WYL" evidence="1">
    <location>
        <begin position="96"/>
        <end position="161"/>
    </location>
</feature>
<dbReference type="EMBL" id="JAELXT010000006">
    <property type="protein sequence ID" value="MBJ6125404.1"/>
    <property type="molecule type" value="Genomic_DNA"/>
</dbReference>
<organism evidence="4 5">
    <name type="scientific">Microvirga splendida</name>
    <dbReference type="NCBI Taxonomy" id="2795727"/>
    <lineage>
        <taxon>Bacteria</taxon>
        <taxon>Pseudomonadati</taxon>
        <taxon>Pseudomonadota</taxon>
        <taxon>Alphaproteobacteria</taxon>
        <taxon>Hyphomicrobiales</taxon>
        <taxon>Methylobacteriaceae</taxon>
        <taxon>Microvirga</taxon>
    </lineage>
</organism>
<evidence type="ECO:0008006" key="6">
    <source>
        <dbReference type="Google" id="ProtNLM"/>
    </source>
</evidence>
<dbReference type="Pfam" id="PF26107">
    <property type="entry name" value="BrxR_CTD"/>
    <property type="match status" value="1"/>
</dbReference>
<dbReference type="InterPro" id="IPR059020">
    <property type="entry name" value="CapW_CTD"/>
</dbReference>
<name>A0ABS0XZG6_9HYPH</name>
<evidence type="ECO:0000259" key="3">
    <source>
        <dbReference type="Pfam" id="PF26109"/>
    </source>
</evidence>
<dbReference type="Pfam" id="PF13280">
    <property type="entry name" value="WYL"/>
    <property type="match status" value="1"/>
</dbReference>
<evidence type="ECO:0000313" key="4">
    <source>
        <dbReference type="EMBL" id="MBJ6125404.1"/>
    </source>
</evidence>
<evidence type="ECO:0000259" key="2">
    <source>
        <dbReference type="Pfam" id="PF26107"/>
    </source>
</evidence>
<feature type="domain" description="DNA-binding transcriptional repressor CapW winged helix-turn-helix" evidence="3">
    <location>
        <begin position="3"/>
        <end position="62"/>
    </location>
</feature>
<evidence type="ECO:0000259" key="1">
    <source>
        <dbReference type="Pfam" id="PF13280"/>
    </source>
</evidence>
<sequence length="256" mass="28898">MIHWTGEMRRRDLCVQFNISPQQASSDIGQYLSLAPGNMRLSTDDKVYRRGDDYQPIFDKDAAQWVQDNSSSVDRPTIPLERISSPWRKEDDGIISAVIRSFSRRIPLSIRYQSLTSRDARRRTICPHHLVDNGSRLHARTWDYERKAFIDLVLTRMSEPEPDGSVPWVDGAADREWNERIDIALVPNPALSPGQAEVVMKEIGLPAAGGTIAVRRAEALYLLEHLGLRGSVQGGVEDPSARIVCINRSKLQEALR</sequence>